<organism evidence="2 3">
    <name type="scientific">Legionella parisiensis</name>
    <dbReference type="NCBI Taxonomy" id="45071"/>
    <lineage>
        <taxon>Bacteria</taxon>
        <taxon>Pseudomonadati</taxon>
        <taxon>Pseudomonadota</taxon>
        <taxon>Gammaproteobacteria</taxon>
        <taxon>Legionellales</taxon>
        <taxon>Legionellaceae</taxon>
        <taxon>Legionella</taxon>
    </lineage>
</organism>
<dbReference type="OrthoDB" id="5650107at2"/>
<feature type="signal peptide" evidence="1">
    <location>
        <begin position="1"/>
        <end position="19"/>
    </location>
</feature>
<dbReference type="EMBL" id="LSOG01000066">
    <property type="protein sequence ID" value="OEH46544.1"/>
    <property type="molecule type" value="Genomic_DNA"/>
</dbReference>
<gene>
    <name evidence="2" type="ORF">lpari_02485</name>
</gene>
<proteinExistence type="predicted"/>
<comment type="caution">
    <text evidence="2">The sequence shown here is derived from an EMBL/GenBank/DDBJ whole genome shotgun (WGS) entry which is preliminary data.</text>
</comment>
<name>A0A1E5JPT8_9GAMM</name>
<dbReference type="PROSITE" id="PS51257">
    <property type="entry name" value="PROKAR_LIPOPROTEIN"/>
    <property type="match status" value="1"/>
</dbReference>
<keyword evidence="1" id="KW-0732">Signal</keyword>
<sequence>MGNKLLVLLIGVVSISCHAAGGYLCTPNNVKEINRAIKSYIVKTAVSSKDVTISAKKCVGNYAYVEVAPNKPITDTAMVYLHKEGKGWKVMNWGTSFDEAFLAKLPKELRNP</sequence>
<evidence type="ECO:0000313" key="3">
    <source>
        <dbReference type="Proteomes" id="UP000095229"/>
    </source>
</evidence>
<keyword evidence="3" id="KW-1185">Reference proteome</keyword>
<accession>A0A1E5JPT8</accession>
<dbReference type="PATRIC" id="fig|45071.6.peg.529"/>
<evidence type="ECO:0000313" key="2">
    <source>
        <dbReference type="EMBL" id="OEH46544.1"/>
    </source>
</evidence>
<dbReference type="AlphaFoldDB" id="A0A1E5JPT8"/>
<evidence type="ECO:0000256" key="1">
    <source>
        <dbReference type="SAM" id="SignalP"/>
    </source>
</evidence>
<dbReference type="Proteomes" id="UP000095229">
    <property type="component" value="Unassembled WGS sequence"/>
</dbReference>
<reference evidence="2 3" key="1">
    <citation type="submission" date="2016-02" db="EMBL/GenBank/DDBJ databases">
        <title>Secondary metabolites in Legionella.</title>
        <authorList>
            <person name="Tobias N.J."/>
            <person name="Bode H.B."/>
        </authorList>
    </citation>
    <scope>NUCLEOTIDE SEQUENCE [LARGE SCALE GENOMIC DNA]</scope>
    <source>
        <strain evidence="2 3">DSM 19216</strain>
    </source>
</reference>
<dbReference type="RefSeq" id="WP_058516410.1">
    <property type="nucleotide sequence ID" value="NZ_CAAAIE010000004.1"/>
</dbReference>
<feature type="chain" id="PRO_5009179587" evidence="1">
    <location>
        <begin position="20"/>
        <end position="112"/>
    </location>
</feature>
<protein>
    <submittedName>
        <fullName evidence="2">Uncharacterized protein</fullName>
    </submittedName>
</protein>